<protein>
    <recommendedName>
        <fullName evidence="6">Leucine-rich repeat-containing protein 56</fullName>
    </recommendedName>
</protein>
<sequence length="550" mass="59549">MSPYCHETGHTEASGDTEEAAGLEAAAPDTDSPLPSPSPSVTPTPSTSSEELAEEAAAHYNEQYLMVMNPPAALQNGVPDCLPIDHNLPHLLRQVSGNADLESVRAIKLRIISRETSLQRLAVFVPNLRELNLEGSCLGSLRDLGYGLTSLNVLKVTKCGLDSLDGTFGLTSLRELHASNNMVADVGPCSSLPHIRIIDLGKNAVEDLSFLEFLNICSHLEELTLAECPASSKSGYRATIRHLLPNLITLDGIPVTEDGGEHNFENSDDEDDEDDENGATFRPCQDSVRLISHGGPDTSQHHGTSRGQDGGSGGSGYQSPNQNERDHGNEEGALDSSNTSNEVDSPNYSSSGHQTHIDVCPAQSAGSDSTGLQLRQKMTRRADFKKRPTTAAGITDASSKERHGLLRKYRPSSAATSTGDDDFCRIREAYPSCDPPSTLTSGLAVCGNLTVALRGRRRRRDAWTGTDIPPVLELREKISEMPLGHILYRKHVQTDESKATSIKKEENKICADVKRFQSKAPPCCPQLFTRHDTSYDADISSNLELSPQTE</sequence>
<dbReference type="PANTHER" id="PTHR22708">
    <property type="entry name" value="LEUCINE-RICH REPEAT-CONTAINING PROTEIN 56"/>
    <property type="match status" value="1"/>
</dbReference>
<dbReference type="InParanoid" id="A0A2J7R3B8"/>
<dbReference type="EMBL" id="NEVH01007822">
    <property type="protein sequence ID" value="PNF35322.1"/>
    <property type="molecule type" value="Genomic_DNA"/>
</dbReference>
<dbReference type="Gene3D" id="3.80.10.10">
    <property type="entry name" value="Ribonuclease Inhibitor"/>
    <property type="match status" value="1"/>
</dbReference>
<feature type="compositionally biased region" description="Polar residues" evidence="3">
    <location>
        <begin position="364"/>
        <end position="373"/>
    </location>
</feature>
<feature type="region of interest" description="Disordered" evidence="3">
    <location>
        <begin position="254"/>
        <end position="373"/>
    </location>
</feature>
<keyword evidence="5" id="KW-1185">Reference proteome</keyword>
<feature type="region of interest" description="Disordered" evidence="3">
    <location>
        <begin position="1"/>
        <end position="53"/>
    </location>
</feature>
<evidence type="ECO:0000256" key="3">
    <source>
        <dbReference type="SAM" id="MobiDB-lite"/>
    </source>
</evidence>
<evidence type="ECO:0000256" key="1">
    <source>
        <dbReference type="ARBA" id="ARBA00022614"/>
    </source>
</evidence>
<evidence type="ECO:0000313" key="4">
    <source>
        <dbReference type="EMBL" id="PNF35322.1"/>
    </source>
</evidence>
<evidence type="ECO:0000256" key="2">
    <source>
        <dbReference type="ARBA" id="ARBA00022737"/>
    </source>
</evidence>
<dbReference type="AlphaFoldDB" id="A0A2J7R3B8"/>
<feature type="compositionally biased region" description="Polar residues" evidence="3">
    <location>
        <begin position="335"/>
        <end position="354"/>
    </location>
</feature>
<keyword evidence="2" id="KW-0677">Repeat</keyword>
<dbReference type="SUPFAM" id="SSF52058">
    <property type="entry name" value="L domain-like"/>
    <property type="match status" value="1"/>
</dbReference>
<accession>A0A2J7R3B8</accession>
<dbReference type="InterPro" id="IPR032675">
    <property type="entry name" value="LRR_dom_sf"/>
</dbReference>
<dbReference type="OrthoDB" id="433501at2759"/>
<organism evidence="4 5">
    <name type="scientific">Cryptotermes secundus</name>
    <dbReference type="NCBI Taxonomy" id="105785"/>
    <lineage>
        <taxon>Eukaryota</taxon>
        <taxon>Metazoa</taxon>
        <taxon>Ecdysozoa</taxon>
        <taxon>Arthropoda</taxon>
        <taxon>Hexapoda</taxon>
        <taxon>Insecta</taxon>
        <taxon>Pterygota</taxon>
        <taxon>Neoptera</taxon>
        <taxon>Polyneoptera</taxon>
        <taxon>Dictyoptera</taxon>
        <taxon>Blattodea</taxon>
        <taxon>Blattoidea</taxon>
        <taxon>Termitoidae</taxon>
        <taxon>Kalotermitidae</taxon>
        <taxon>Cryptotermitinae</taxon>
        <taxon>Cryptotermes</taxon>
    </lineage>
</organism>
<dbReference type="Proteomes" id="UP000235965">
    <property type="component" value="Unassembled WGS sequence"/>
</dbReference>
<comment type="caution">
    <text evidence="4">The sequence shown here is derived from an EMBL/GenBank/DDBJ whole genome shotgun (WGS) entry which is preliminary data.</text>
</comment>
<dbReference type="InterPro" id="IPR025875">
    <property type="entry name" value="Leu-rich_rpt_4"/>
</dbReference>
<evidence type="ECO:0000313" key="5">
    <source>
        <dbReference type="Proteomes" id="UP000235965"/>
    </source>
</evidence>
<gene>
    <name evidence="4" type="ORF">B7P43_G04830</name>
</gene>
<keyword evidence="1" id="KW-0433">Leucine-rich repeat</keyword>
<reference evidence="4 5" key="1">
    <citation type="submission" date="2017-12" db="EMBL/GenBank/DDBJ databases">
        <title>Hemimetabolous genomes reveal molecular basis of termite eusociality.</title>
        <authorList>
            <person name="Harrison M.C."/>
            <person name="Jongepier E."/>
            <person name="Robertson H.M."/>
            <person name="Arning N."/>
            <person name="Bitard-Feildel T."/>
            <person name="Chao H."/>
            <person name="Childers C.P."/>
            <person name="Dinh H."/>
            <person name="Doddapaneni H."/>
            <person name="Dugan S."/>
            <person name="Gowin J."/>
            <person name="Greiner C."/>
            <person name="Han Y."/>
            <person name="Hu H."/>
            <person name="Hughes D.S.T."/>
            <person name="Huylmans A.-K."/>
            <person name="Kemena C."/>
            <person name="Kremer L.P.M."/>
            <person name="Lee S.L."/>
            <person name="Lopez-Ezquerra A."/>
            <person name="Mallet L."/>
            <person name="Monroy-Kuhn J.M."/>
            <person name="Moser A."/>
            <person name="Murali S.C."/>
            <person name="Muzny D.M."/>
            <person name="Otani S."/>
            <person name="Piulachs M.-D."/>
            <person name="Poelchau M."/>
            <person name="Qu J."/>
            <person name="Schaub F."/>
            <person name="Wada-Katsumata A."/>
            <person name="Worley K.C."/>
            <person name="Xie Q."/>
            <person name="Ylla G."/>
            <person name="Poulsen M."/>
            <person name="Gibbs R.A."/>
            <person name="Schal C."/>
            <person name="Richards S."/>
            <person name="Belles X."/>
            <person name="Korb J."/>
            <person name="Bornberg-Bauer E."/>
        </authorList>
    </citation>
    <scope>NUCLEOTIDE SEQUENCE [LARGE SCALE GENOMIC DNA]</scope>
    <source>
        <tissue evidence="4">Whole body</tissue>
    </source>
</reference>
<dbReference type="PANTHER" id="PTHR22708:SF0">
    <property type="entry name" value="LEUCINE-RICH REPEAT-CONTAINING PROTEIN 56"/>
    <property type="match status" value="1"/>
</dbReference>
<dbReference type="Pfam" id="PF12799">
    <property type="entry name" value="LRR_4"/>
    <property type="match status" value="1"/>
</dbReference>
<evidence type="ECO:0008006" key="6">
    <source>
        <dbReference type="Google" id="ProtNLM"/>
    </source>
</evidence>
<name>A0A2J7R3B8_9NEOP</name>
<dbReference type="InterPro" id="IPR040091">
    <property type="entry name" value="LRRC56"/>
</dbReference>
<dbReference type="STRING" id="105785.A0A2J7R3B8"/>
<proteinExistence type="predicted"/>
<feature type="compositionally biased region" description="Acidic residues" evidence="3">
    <location>
        <begin position="266"/>
        <end position="277"/>
    </location>
</feature>